<evidence type="ECO:0000313" key="9">
    <source>
        <dbReference type="Proteomes" id="UP000283469"/>
    </source>
</evidence>
<evidence type="ECO:0000256" key="6">
    <source>
        <dbReference type="SAM" id="MobiDB-lite"/>
    </source>
</evidence>
<evidence type="ECO:0000256" key="5">
    <source>
        <dbReference type="ARBA" id="ARBA00023014"/>
    </source>
</evidence>
<sequence>MSDADTARRKEARKFASGRNWDSWPQYQAAAGGLQNYWYPVAWSDRLGRKPLAVQVCGLNIVLMRSRAGKPHALQDRCPHRGVRLSQGSQQFPDTLSCPYHGWTYRLSDGEMVAAITDGPDSRMCGAVAVRTYPAEDRLGLVWIFVGDRPPHPLDDQLPEELVAPPPFAVGGRIEEREGNWRLYAENGFDEGHAKYLHRTALWRIFKVMPTWNKIHIERDGRWLYRVEDERHWEADFPGLGRWTNMRWWKLKPRQMEGRMLGNTGGSAHNDPYIASLPLKGFASLSLPGVLRIAYPQFIHYEFYVPVDENRTRYVGLMVQFKRGLARLGFYLHYLTVIRWLFHGQFSGQDHWMVAETDAPPERLYRPDVSVIEWRRLFSEVDPGCGKASAQPANPTVSDRGEA</sequence>
<proteinExistence type="predicted"/>
<keyword evidence="3" id="KW-0560">Oxidoreductase</keyword>
<keyword evidence="9" id="KW-1185">Reference proteome</keyword>
<accession>A0A418YUR1</accession>
<evidence type="ECO:0000256" key="3">
    <source>
        <dbReference type="ARBA" id="ARBA00023002"/>
    </source>
</evidence>
<dbReference type="SUPFAM" id="SSF50022">
    <property type="entry name" value="ISP domain"/>
    <property type="match status" value="1"/>
</dbReference>
<keyword evidence="1" id="KW-0001">2Fe-2S</keyword>
<dbReference type="InterPro" id="IPR017941">
    <property type="entry name" value="Rieske_2Fe-2S"/>
</dbReference>
<keyword evidence="2" id="KW-0479">Metal-binding</keyword>
<dbReference type="Gene3D" id="3.90.380.10">
    <property type="entry name" value="Naphthalene 1,2-dioxygenase Alpha Subunit, Chain A, domain 1"/>
    <property type="match status" value="1"/>
</dbReference>
<dbReference type="SUPFAM" id="SSF55961">
    <property type="entry name" value="Bet v1-like"/>
    <property type="match status" value="1"/>
</dbReference>
<comment type="caution">
    <text evidence="8">The sequence shown here is derived from an EMBL/GenBank/DDBJ whole genome shotgun (WGS) entry which is preliminary data.</text>
</comment>
<dbReference type="AlphaFoldDB" id="A0A418YUR1"/>
<name>A0A418YUR1_9SPHN</name>
<evidence type="ECO:0000313" key="8">
    <source>
        <dbReference type="EMBL" id="RJG55877.1"/>
    </source>
</evidence>
<keyword evidence="4" id="KW-0408">Iron</keyword>
<protein>
    <submittedName>
        <fullName evidence="8">Aromatic ring-hydroxylating dioxygenase subunit alpha</fullName>
    </submittedName>
</protein>
<evidence type="ECO:0000256" key="4">
    <source>
        <dbReference type="ARBA" id="ARBA00023004"/>
    </source>
</evidence>
<evidence type="ECO:0000256" key="1">
    <source>
        <dbReference type="ARBA" id="ARBA00022714"/>
    </source>
</evidence>
<dbReference type="InterPro" id="IPR021028">
    <property type="entry name" value="Homotrim_ring_OHase_catalytic"/>
</dbReference>
<dbReference type="PANTHER" id="PTHR21266:SF60">
    <property type="entry name" value="3-KETOSTEROID-9-ALPHA-MONOOXYGENASE, OXYGENASE COMPONENT"/>
    <property type="match status" value="1"/>
</dbReference>
<dbReference type="PANTHER" id="PTHR21266">
    <property type="entry name" value="IRON-SULFUR DOMAIN CONTAINING PROTEIN"/>
    <property type="match status" value="1"/>
</dbReference>
<keyword evidence="5" id="KW-0411">Iron-sulfur</keyword>
<feature type="region of interest" description="Disordered" evidence="6">
    <location>
        <begin position="383"/>
        <end position="403"/>
    </location>
</feature>
<evidence type="ECO:0000259" key="7">
    <source>
        <dbReference type="PROSITE" id="PS51296"/>
    </source>
</evidence>
<dbReference type="PROSITE" id="PS51296">
    <property type="entry name" value="RIESKE"/>
    <property type="match status" value="1"/>
</dbReference>
<dbReference type="Pfam" id="PF00355">
    <property type="entry name" value="Rieske"/>
    <property type="match status" value="1"/>
</dbReference>
<dbReference type="EMBL" id="QVRA01000005">
    <property type="protein sequence ID" value="RJG55877.1"/>
    <property type="molecule type" value="Genomic_DNA"/>
</dbReference>
<gene>
    <name evidence="8" type="ORF">D0Z70_07525</name>
</gene>
<reference evidence="8 9" key="1">
    <citation type="submission" date="2018-08" db="EMBL/GenBank/DDBJ databases">
        <title>Sphingobium sp. EO9.</title>
        <authorList>
            <person name="Park Y."/>
            <person name="Kim K.H."/>
            <person name="Jeon C.O."/>
        </authorList>
    </citation>
    <scope>NUCLEOTIDE SEQUENCE [LARGE SCALE GENOMIC DNA]</scope>
    <source>
        <strain evidence="8 9">EO9</strain>
    </source>
</reference>
<dbReference type="Gene3D" id="2.20.25.680">
    <property type="match status" value="1"/>
</dbReference>
<keyword evidence="8" id="KW-0223">Dioxygenase</keyword>
<dbReference type="GO" id="GO:0051213">
    <property type="term" value="F:dioxygenase activity"/>
    <property type="evidence" value="ECO:0007669"/>
    <property type="project" value="UniProtKB-KW"/>
</dbReference>
<dbReference type="Proteomes" id="UP000283469">
    <property type="component" value="Unassembled WGS sequence"/>
</dbReference>
<dbReference type="Gene3D" id="2.20.25.10">
    <property type="match status" value="1"/>
</dbReference>
<dbReference type="Pfam" id="PF11723">
    <property type="entry name" value="Aromatic_hydrox"/>
    <property type="match status" value="2"/>
</dbReference>
<dbReference type="OrthoDB" id="9800776at2"/>
<feature type="domain" description="Rieske" evidence="7">
    <location>
        <begin position="38"/>
        <end position="144"/>
    </location>
</feature>
<dbReference type="GO" id="GO:0051537">
    <property type="term" value="F:2 iron, 2 sulfur cluster binding"/>
    <property type="evidence" value="ECO:0007669"/>
    <property type="project" value="UniProtKB-KW"/>
</dbReference>
<dbReference type="GO" id="GO:0046872">
    <property type="term" value="F:metal ion binding"/>
    <property type="evidence" value="ECO:0007669"/>
    <property type="project" value="UniProtKB-KW"/>
</dbReference>
<evidence type="ECO:0000256" key="2">
    <source>
        <dbReference type="ARBA" id="ARBA00022723"/>
    </source>
</evidence>
<dbReference type="InterPro" id="IPR036922">
    <property type="entry name" value="Rieske_2Fe-2S_sf"/>
</dbReference>
<organism evidence="8 9">
    <name type="scientific">Sphingobium terrigena</name>
    <dbReference type="NCBI Taxonomy" id="2304063"/>
    <lineage>
        <taxon>Bacteria</taxon>
        <taxon>Pseudomonadati</taxon>
        <taxon>Pseudomonadota</taxon>
        <taxon>Alphaproteobacteria</taxon>
        <taxon>Sphingomonadales</taxon>
        <taxon>Sphingomonadaceae</taxon>
        <taxon>Sphingobium</taxon>
    </lineage>
</organism>
<dbReference type="InterPro" id="IPR050584">
    <property type="entry name" value="Cholesterol_7-desaturase"/>
</dbReference>
<dbReference type="RefSeq" id="WP_119744967.1">
    <property type="nucleotide sequence ID" value="NZ_QVRA01000005.1"/>
</dbReference>